<keyword evidence="5" id="KW-0274">FAD</keyword>
<evidence type="ECO:0000256" key="13">
    <source>
        <dbReference type="ARBA" id="ARBA00049723"/>
    </source>
</evidence>
<keyword evidence="10" id="KW-0413">Isomerase</keyword>
<keyword evidence="19" id="KW-1185">Reference proteome</keyword>
<feature type="domain" description="Glucose-methanol-choline oxidoreductase N-terminal" evidence="16">
    <location>
        <begin position="79"/>
        <end position="307"/>
    </location>
</feature>
<keyword evidence="3" id="KW-0153">Cholesterol metabolism</keyword>
<evidence type="ECO:0000256" key="8">
    <source>
        <dbReference type="ARBA" id="ARBA00023166"/>
    </source>
</evidence>
<dbReference type="SUPFAM" id="SSF51905">
    <property type="entry name" value="FAD/NAD(P)-binding domain"/>
    <property type="match status" value="1"/>
</dbReference>
<dbReference type="OrthoDB" id="1154541at2"/>
<keyword evidence="8" id="KW-1207">Sterol metabolism</keyword>
<gene>
    <name evidence="18" type="ORF">SAE01_02050</name>
</gene>
<evidence type="ECO:0000256" key="11">
    <source>
        <dbReference type="ARBA" id="ARBA00038856"/>
    </source>
</evidence>
<evidence type="ECO:0000256" key="15">
    <source>
        <dbReference type="ARBA" id="ARBA00049778"/>
    </source>
</evidence>
<dbReference type="PANTHER" id="PTHR47470">
    <property type="entry name" value="CHOLESTEROL OXIDASE"/>
    <property type="match status" value="1"/>
</dbReference>
<keyword evidence="9" id="KW-0753">Steroid metabolism</keyword>
<dbReference type="GO" id="GO:0004769">
    <property type="term" value="F:steroid Delta-isomerase activity"/>
    <property type="evidence" value="ECO:0007669"/>
    <property type="project" value="UniProtKB-EC"/>
</dbReference>
<keyword evidence="6" id="KW-0560">Oxidoreductase</keyword>
<keyword evidence="4" id="KW-0285">Flavoprotein</keyword>
<dbReference type="PANTHER" id="PTHR47470:SF1">
    <property type="entry name" value="FAD-DEPENDENT OXIDOREDUCTASE 2 FAD BINDING DOMAIN-CONTAINING PROTEIN"/>
    <property type="match status" value="1"/>
</dbReference>
<dbReference type="EC" id="5.3.3.1" evidence="11"/>
<organism evidence="18 19">
    <name type="scientific">Segetibacter aerophilus</name>
    <dbReference type="NCBI Taxonomy" id="670293"/>
    <lineage>
        <taxon>Bacteria</taxon>
        <taxon>Pseudomonadati</taxon>
        <taxon>Bacteroidota</taxon>
        <taxon>Chitinophagia</taxon>
        <taxon>Chitinophagales</taxon>
        <taxon>Chitinophagaceae</taxon>
        <taxon>Segetibacter</taxon>
    </lineage>
</organism>
<dbReference type="EC" id="1.1.3.6" evidence="13"/>
<evidence type="ECO:0000256" key="1">
    <source>
        <dbReference type="ARBA" id="ARBA00001974"/>
    </source>
</evidence>
<evidence type="ECO:0000256" key="12">
    <source>
        <dbReference type="ARBA" id="ARBA00049645"/>
    </source>
</evidence>
<comment type="cofactor">
    <cofactor evidence="1">
        <name>FAD</name>
        <dbReference type="ChEBI" id="CHEBI:57692"/>
    </cofactor>
</comment>
<dbReference type="GO" id="GO:0008203">
    <property type="term" value="P:cholesterol metabolic process"/>
    <property type="evidence" value="ECO:0007669"/>
    <property type="project" value="UniProtKB-KW"/>
</dbReference>
<evidence type="ECO:0000313" key="18">
    <source>
        <dbReference type="EMBL" id="GEO07709.1"/>
    </source>
</evidence>
<dbReference type="InterPro" id="IPR000172">
    <property type="entry name" value="GMC_OxRdtase_N"/>
</dbReference>
<dbReference type="Gene3D" id="3.50.50.60">
    <property type="entry name" value="FAD/NAD(P)-binding domain"/>
    <property type="match status" value="3"/>
</dbReference>
<dbReference type="InterPro" id="IPR036188">
    <property type="entry name" value="FAD/NAD-bd_sf"/>
</dbReference>
<evidence type="ECO:0000256" key="9">
    <source>
        <dbReference type="ARBA" id="ARBA00023221"/>
    </source>
</evidence>
<dbReference type="GO" id="GO:0016995">
    <property type="term" value="F:cholesterol oxidase activity"/>
    <property type="evidence" value="ECO:0007669"/>
    <property type="project" value="UniProtKB-EC"/>
</dbReference>
<evidence type="ECO:0000256" key="7">
    <source>
        <dbReference type="ARBA" id="ARBA00023098"/>
    </source>
</evidence>
<evidence type="ECO:0000256" key="4">
    <source>
        <dbReference type="ARBA" id="ARBA00022630"/>
    </source>
</evidence>
<dbReference type="PRINTS" id="PR00411">
    <property type="entry name" value="PNDRDTASEI"/>
</dbReference>
<dbReference type="RefSeq" id="WP_147201670.1">
    <property type="nucleotide sequence ID" value="NZ_BJYT01000001.1"/>
</dbReference>
<dbReference type="InterPro" id="IPR052542">
    <property type="entry name" value="Cholesterol_Oxidase"/>
</dbReference>
<keyword evidence="7" id="KW-0443">Lipid metabolism</keyword>
<dbReference type="InterPro" id="IPR007867">
    <property type="entry name" value="GMC_OxRtase_C"/>
</dbReference>
<protein>
    <recommendedName>
        <fullName evidence="14">Cholesterol oxidase</fullName>
        <ecNumber evidence="13">1.1.3.6</ecNumber>
        <ecNumber evidence="11">5.3.3.1</ecNumber>
    </recommendedName>
    <alternativeName>
        <fullName evidence="15">Cholesterol isomerase</fullName>
    </alternativeName>
</protein>
<evidence type="ECO:0000256" key="5">
    <source>
        <dbReference type="ARBA" id="ARBA00022827"/>
    </source>
</evidence>
<evidence type="ECO:0000259" key="16">
    <source>
        <dbReference type="Pfam" id="PF00732"/>
    </source>
</evidence>
<dbReference type="Proteomes" id="UP000321513">
    <property type="component" value="Unassembled WGS sequence"/>
</dbReference>
<evidence type="ECO:0000256" key="2">
    <source>
        <dbReference type="ARBA" id="ARBA00010790"/>
    </source>
</evidence>
<evidence type="ECO:0000256" key="3">
    <source>
        <dbReference type="ARBA" id="ARBA00022548"/>
    </source>
</evidence>
<dbReference type="EMBL" id="BJYT01000001">
    <property type="protein sequence ID" value="GEO07709.1"/>
    <property type="molecule type" value="Genomic_DNA"/>
</dbReference>
<dbReference type="Pfam" id="PF05199">
    <property type="entry name" value="GMC_oxred_C"/>
    <property type="match status" value="1"/>
</dbReference>
<evidence type="ECO:0000256" key="6">
    <source>
        <dbReference type="ARBA" id="ARBA00023002"/>
    </source>
</evidence>
<sequence>MNFKRLSSPIGDIKNHYDVVVIGSGYGASIAASRLSRGGKKVCLLERGKEFLPGEYPRTNVQALKEMQFSTKGKHIGSKTGLYDFHMNDDISVFKGCGLGGTSLVNANVSLVPEKRVLEHAEWPTAIRQDPDSYWRNIARAKHMLQPNPYPEGQNGWPKLPKAEAMKKSAAGMGQTAKYLDINVTFKDGKNNAGQDQYECKLCGDCMTGCNYGAKNTTLMNYLPDAKNHGAEIFTEVSVKYISRGANGKWSVHYKIQTANSEIFGAPELFVTADIVVIGAGSLGSTEILLRSKERGLTTSNKVGERFTGNGDVLGFGYNCDERVNTVGFGPHAPGSLDPVGPCITSVIDLREQPVLEAGIVIEDGNVPGAVAPAITPSMLAISKLFGKEHADGIVDFAKKKARELDSMVRGPHHGAVEHTQAFLVMAHDDGNGKMSLEDDHLKITWKGVGKQPIFTDVDKKLREATEAIGGEYVVNPTWTKLLNYDLMTVHPLGGCVMGDDAEKGVVNHKGEVFSSNTGTEVHKGLYISDGAIIPLPLGVNPLITISALAERSCELMAADYGFTIDYSYKDVVLPNNERKPGIQFTETMKGYFSTNETASFDIGEKLGKESGSAFEFTLTVTSNDVETMLKDKNHKAQLEGVVKAPALSSKPLTISDGVFNLFVDEVADVPTKLMKYSMLMHSEECKNYYFYGYKVVRDDKGFDMWKDTCTLFITVHDGNDETSPVLGKGILVIETADFAKQMTTMKVLHAKSKIEEVKIMAQFGKYFSGSLFDIYVKSKLPSF</sequence>
<dbReference type="AlphaFoldDB" id="A0A512B6X8"/>
<accession>A0A512B6X8</accession>
<evidence type="ECO:0000256" key="10">
    <source>
        <dbReference type="ARBA" id="ARBA00023235"/>
    </source>
</evidence>
<name>A0A512B6X8_9BACT</name>
<evidence type="ECO:0000256" key="14">
    <source>
        <dbReference type="ARBA" id="ARBA00049744"/>
    </source>
</evidence>
<reference evidence="18 19" key="1">
    <citation type="submission" date="2019-07" db="EMBL/GenBank/DDBJ databases">
        <title>Whole genome shotgun sequence of Segetibacter aerophilus NBRC 106135.</title>
        <authorList>
            <person name="Hosoyama A."/>
            <person name="Uohara A."/>
            <person name="Ohji S."/>
            <person name="Ichikawa N."/>
        </authorList>
    </citation>
    <scope>NUCLEOTIDE SEQUENCE [LARGE SCALE GENOMIC DNA]</scope>
    <source>
        <strain evidence="18 19">NBRC 106135</strain>
    </source>
</reference>
<evidence type="ECO:0000259" key="17">
    <source>
        <dbReference type="Pfam" id="PF05199"/>
    </source>
</evidence>
<dbReference type="Pfam" id="PF00732">
    <property type="entry name" value="GMC_oxred_N"/>
    <property type="match status" value="1"/>
</dbReference>
<comment type="similarity">
    <text evidence="2">Belongs to the GMC oxidoreductase family.</text>
</comment>
<feature type="domain" description="Glucose-methanol-choline oxidoreductase C-terminal" evidence="17">
    <location>
        <begin position="488"/>
        <end position="550"/>
    </location>
</feature>
<dbReference type="GO" id="GO:0050660">
    <property type="term" value="F:flavin adenine dinucleotide binding"/>
    <property type="evidence" value="ECO:0007669"/>
    <property type="project" value="InterPro"/>
</dbReference>
<evidence type="ECO:0000313" key="19">
    <source>
        <dbReference type="Proteomes" id="UP000321513"/>
    </source>
</evidence>
<comment type="pathway">
    <text evidence="12">Steroid metabolism; cholesterol degradation.</text>
</comment>
<proteinExistence type="inferred from homology"/>
<comment type="caution">
    <text evidence="18">The sequence shown here is derived from an EMBL/GenBank/DDBJ whole genome shotgun (WGS) entry which is preliminary data.</text>
</comment>